<dbReference type="EC" id="3.1.-.-" evidence="10"/>
<dbReference type="Pfam" id="PF01867">
    <property type="entry name" value="Cas_Cas1"/>
    <property type="match status" value="1"/>
</dbReference>
<dbReference type="InterPro" id="IPR042206">
    <property type="entry name" value="CRISPR-assoc_Cas1_C"/>
</dbReference>
<comment type="subunit">
    <text evidence="9 10">Homodimer, forms a heterotetramer with a Cas2 homodimer.</text>
</comment>
<keyword evidence="12" id="KW-1185">Reference proteome</keyword>
<dbReference type="Gene3D" id="3.100.10.20">
    <property type="entry name" value="CRISPR-associated endonuclease Cas1, N-terminal domain"/>
    <property type="match status" value="1"/>
</dbReference>
<keyword evidence="1 10" id="KW-0540">Nuclease</keyword>
<dbReference type="InterPro" id="IPR042211">
    <property type="entry name" value="CRISPR-assoc_Cas1_N"/>
</dbReference>
<dbReference type="HAMAP" id="MF_01470">
    <property type="entry name" value="Cas1"/>
    <property type="match status" value="1"/>
</dbReference>
<keyword evidence="2 10" id="KW-0479">Metal-binding</keyword>
<reference evidence="11 12" key="1">
    <citation type="submission" date="2006-12" db="EMBL/GenBank/DDBJ databases">
        <title>Complete sequence of Chlorobium phaeobacteroides DSM 266.</title>
        <authorList>
            <consortium name="US DOE Joint Genome Institute"/>
            <person name="Copeland A."/>
            <person name="Lucas S."/>
            <person name="Lapidus A."/>
            <person name="Barry K."/>
            <person name="Detter J.C."/>
            <person name="Glavina del Rio T."/>
            <person name="Hammon N."/>
            <person name="Israni S."/>
            <person name="Pitluck S."/>
            <person name="Goltsman E."/>
            <person name="Schmutz J."/>
            <person name="Larimer F."/>
            <person name="Land M."/>
            <person name="Hauser L."/>
            <person name="Mikhailova N."/>
            <person name="Li T."/>
            <person name="Overmann J."/>
            <person name="Bryant D.A."/>
            <person name="Richardson P."/>
        </authorList>
    </citation>
    <scope>NUCLEOTIDE SEQUENCE [LARGE SCALE GENOMIC DNA]</scope>
    <source>
        <strain evidence="11 12">DSM 266</strain>
    </source>
</reference>
<dbReference type="GO" id="GO:0003677">
    <property type="term" value="F:DNA binding"/>
    <property type="evidence" value="ECO:0007669"/>
    <property type="project" value="UniProtKB-KW"/>
</dbReference>
<protein>
    <recommendedName>
        <fullName evidence="10">CRISPR-associated endonuclease Cas1</fullName>
        <ecNumber evidence="10">3.1.-.-</ecNumber>
    </recommendedName>
</protein>
<feature type="binding site" evidence="10">
    <location>
        <position position="235"/>
    </location>
    <ligand>
        <name>Mn(2+)</name>
        <dbReference type="ChEBI" id="CHEBI:29035"/>
    </ligand>
</feature>
<feature type="binding site" evidence="10">
    <location>
        <position position="250"/>
    </location>
    <ligand>
        <name>Mn(2+)</name>
        <dbReference type="ChEBI" id="CHEBI:29035"/>
    </ligand>
</feature>
<evidence type="ECO:0000256" key="6">
    <source>
        <dbReference type="ARBA" id="ARBA00023118"/>
    </source>
</evidence>
<dbReference type="InterPro" id="IPR050646">
    <property type="entry name" value="Cas1"/>
</dbReference>
<dbReference type="HOGENOM" id="CLU_052779_1_0_10"/>
<evidence type="ECO:0000256" key="10">
    <source>
        <dbReference type="HAMAP-Rule" id="MF_01470"/>
    </source>
</evidence>
<dbReference type="GO" id="GO:0043571">
    <property type="term" value="P:maintenance of CRISPR repeat elements"/>
    <property type="evidence" value="ECO:0007669"/>
    <property type="project" value="UniProtKB-UniRule"/>
</dbReference>
<dbReference type="eggNOG" id="COG1518">
    <property type="taxonomic scope" value="Bacteria"/>
</dbReference>
<evidence type="ECO:0000256" key="3">
    <source>
        <dbReference type="ARBA" id="ARBA00022759"/>
    </source>
</evidence>
<evidence type="ECO:0000256" key="5">
    <source>
        <dbReference type="ARBA" id="ARBA00022842"/>
    </source>
</evidence>
<keyword evidence="7 10" id="KW-0238">DNA-binding</keyword>
<comment type="cofactor">
    <cofactor evidence="10">
        <name>Mg(2+)</name>
        <dbReference type="ChEBI" id="CHEBI:18420"/>
    </cofactor>
    <cofactor evidence="10">
        <name>Mn(2+)</name>
        <dbReference type="ChEBI" id="CHEBI:29035"/>
    </cofactor>
</comment>
<evidence type="ECO:0000313" key="11">
    <source>
        <dbReference type="EMBL" id="ABL66073.1"/>
    </source>
</evidence>
<evidence type="ECO:0000256" key="9">
    <source>
        <dbReference type="ARBA" id="ARBA00038592"/>
    </source>
</evidence>
<keyword evidence="8 10" id="KW-0464">Manganese</keyword>
<accession>A1BI46</accession>
<name>A1BI46_CHLPD</name>
<proteinExistence type="inferred from homology"/>
<keyword evidence="4 10" id="KW-0378">Hydrolase</keyword>
<evidence type="ECO:0000256" key="2">
    <source>
        <dbReference type="ARBA" id="ARBA00022723"/>
    </source>
</evidence>
<evidence type="ECO:0000256" key="1">
    <source>
        <dbReference type="ARBA" id="ARBA00022722"/>
    </source>
</evidence>
<dbReference type="CDD" id="cd09634">
    <property type="entry name" value="Cas1_I-II-III"/>
    <property type="match status" value="1"/>
</dbReference>
<comment type="function">
    <text evidence="10">CRISPR (clustered regularly interspaced short palindromic repeat), is an adaptive immune system that provides protection against mobile genetic elements (viruses, transposable elements and conjugative plasmids). CRISPR clusters contain spacers, sequences complementary to antecedent mobile elements, and target invading nucleic acids. CRISPR clusters are transcribed and processed into CRISPR RNA (crRNA). Acts as a dsDNA endonuclease. Involved in the integration of spacer DNA into the CRISPR cassette.</text>
</comment>
<dbReference type="GO" id="GO:0016787">
    <property type="term" value="F:hydrolase activity"/>
    <property type="evidence" value="ECO:0007669"/>
    <property type="project" value="UniProtKB-KW"/>
</dbReference>
<feature type="binding site" evidence="10">
    <location>
        <position position="169"/>
    </location>
    <ligand>
        <name>Mn(2+)</name>
        <dbReference type="ChEBI" id="CHEBI:29035"/>
    </ligand>
</feature>
<dbReference type="PANTHER" id="PTHR34353">
    <property type="entry name" value="CRISPR-ASSOCIATED ENDONUCLEASE CAS1 1"/>
    <property type="match status" value="1"/>
</dbReference>
<keyword evidence="6 10" id="KW-0051">Antiviral defense</keyword>
<keyword evidence="3 10" id="KW-0255">Endonuclease</keyword>
<comment type="similarity">
    <text evidence="10">Belongs to the CRISPR-associated endonuclease Cas1 family.</text>
</comment>
<evidence type="ECO:0000256" key="8">
    <source>
        <dbReference type="ARBA" id="ARBA00023211"/>
    </source>
</evidence>
<gene>
    <name evidence="10" type="primary">cas1</name>
    <name evidence="11" type="ordered locus">Cpha266_2061</name>
</gene>
<evidence type="ECO:0000256" key="7">
    <source>
        <dbReference type="ARBA" id="ARBA00023125"/>
    </source>
</evidence>
<dbReference type="Gene3D" id="1.20.120.920">
    <property type="entry name" value="CRISPR-associated endonuclease Cas1, C-terminal domain"/>
    <property type="match status" value="1"/>
</dbReference>
<dbReference type="RefSeq" id="WP_011745875.1">
    <property type="nucleotide sequence ID" value="NC_008639.1"/>
</dbReference>
<dbReference type="PANTHER" id="PTHR34353:SF2">
    <property type="entry name" value="CRISPR-ASSOCIATED ENDONUCLEASE CAS1 1"/>
    <property type="match status" value="1"/>
</dbReference>
<dbReference type="GO" id="GO:0046872">
    <property type="term" value="F:metal ion binding"/>
    <property type="evidence" value="ECO:0007669"/>
    <property type="project" value="UniProtKB-UniRule"/>
</dbReference>
<dbReference type="AlphaFoldDB" id="A1BI46"/>
<dbReference type="KEGG" id="cph:Cpha266_2061"/>
<evidence type="ECO:0000313" key="12">
    <source>
        <dbReference type="Proteomes" id="UP000008701"/>
    </source>
</evidence>
<keyword evidence="5 10" id="KW-0460">Magnesium</keyword>
<dbReference type="GO" id="GO:0004519">
    <property type="term" value="F:endonuclease activity"/>
    <property type="evidence" value="ECO:0007669"/>
    <property type="project" value="UniProtKB-UniRule"/>
</dbReference>
<evidence type="ECO:0000256" key="4">
    <source>
        <dbReference type="ARBA" id="ARBA00022801"/>
    </source>
</evidence>
<dbReference type="GO" id="GO:0051607">
    <property type="term" value="P:defense response to virus"/>
    <property type="evidence" value="ECO:0007669"/>
    <property type="project" value="UniProtKB-UniRule"/>
</dbReference>
<dbReference type="EMBL" id="CP000492">
    <property type="protein sequence ID" value="ABL66073.1"/>
    <property type="molecule type" value="Genomic_DNA"/>
</dbReference>
<organism evidence="11 12">
    <name type="scientific">Chlorobium phaeobacteroides (strain DSM 266 / SMG 266 / 2430)</name>
    <dbReference type="NCBI Taxonomy" id="290317"/>
    <lineage>
        <taxon>Bacteria</taxon>
        <taxon>Pseudomonadati</taxon>
        <taxon>Chlorobiota</taxon>
        <taxon>Chlorobiia</taxon>
        <taxon>Chlorobiales</taxon>
        <taxon>Chlorobiaceae</taxon>
        <taxon>Chlorobium/Pelodictyon group</taxon>
        <taxon>Chlorobium</taxon>
    </lineage>
</organism>
<dbReference type="STRING" id="290317.Cpha266_2061"/>
<dbReference type="NCBIfam" id="TIGR00287">
    <property type="entry name" value="cas1"/>
    <property type="match status" value="1"/>
</dbReference>
<dbReference type="OrthoDB" id="9803119at2"/>
<sequence length="347" mass="39374">MSEASLFLRTLYIQEQGSMLRVENGCFRVTCGHDDDVAELLEVQSIKVGQIVLFGACMITPAAIRHCLMNRIPVVLLSQHGEYFTRLESTDDVNIDLERLQFQRSAEESFPLECSRTIVRAKLHNSGVLLRRHAESSGSEALRHAATQLRQLEEHVDRADSIDAVRGYEGSGAATYFGVFEDFFDTGGFIFRERVKRPPTDPVNAMLSFGYSLLFNNIFSMARLHRLHPYVGFLHADKPAHPALVSDLIEEFRTLVDGLVIALINKRLISPEEFTVARHDDGKPKGCYLSDGARKTFLREFENLMHRTTTHPATGYEVTCRRCLDLQVGEFALYLKGEKPYTPYLRR</sequence>
<dbReference type="InterPro" id="IPR002729">
    <property type="entry name" value="CRISPR-assoc_Cas1"/>
</dbReference>
<dbReference type="Proteomes" id="UP000008701">
    <property type="component" value="Chromosome"/>
</dbReference>